<dbReference type="InterPro" id="IPR006311">
    <property type="entry name" value="TAT_signal"/>
</dbReference>
<proteinExistence type="predicted"/>
<feature type="signal peptide" evidence="1">
    <location>
        <begin position="1"/>
        <end position="35"/>
    </location>
</feature>
<dbReference type="Proteomes" id="UP000546642">
    <property type="component" value="Unassembled WGS sequence"/>
</dbReference>
<organism evidence="2 3">
    <name type="scientific">Nocardiopsis mwathae</name>
    <dbReference type="NCBI Taxonomy" id="1472723"/>
    <lineage>
        <taxon>Bacteria</taxon>
        <taxon>Bacillati</taxon>
        <taxon>Actinomycetota</taxon>
        <taxon>Actinomycetes</taxon>
        <taxon>Streptosporangiales</taxon>
        <taxon>Nocardiopsidaceae</taxon>
        <taxon>Nocardiopsis</taxon>
    </lineage>
</organism>
<evidence type="ECO:0000313" key="3">
    <source>
        <dbReference type="Proteomes" id="UP000546642"/>
    </source>
</evidence>
<dbReference type="EMBL" id="JACHDS010000001">
    <property type="protein sequence ID" value="MBB6173439.1"/>
    <property type="molecule type" value="Genomic_DNA"/>
</dbReference>
<evidence type="ECO:0008006" key="4">
    <source>
        <dbReference type="Google" id="ProtNLM"/>
    </source>
</evidence>
<accession>A0A7W9YJQ7</accession>
<name>A0A7W9YJQ7_9ACTN</name>
<keyword evidence="1" id="KW-0732">Signal</keyword>
<reference evidence="2 3" key="1">
    <citation type="submission" date="2020-08" db="EMBL/GenBank/DDBJ databases">
        <title>Sequencing the genomes of 1000 actinobacteria strains.</title>
        <authorList>
            <person name="Klenk H.-P."/>
        </authorList>
    </citation>
    <scope>NUCLEOTIDE SEQUENCE [LARGE SCALE GENOMIC DNA]</scope>
    <source>
        <strain evidence="2 3">DSM 46659</strain>
    </source>
</reference>
<feature type="chain" id="PRO_5031457469" description="Secreted protein" evidence="1">
    <location>
        <begin position="36"/>
        <end position="149"/>
    </location>
</feature>
<gene>
    <name evidence="2" type="ORF">HNR23_003499</name>
</gene>
<evidence type="ECO:0000256" key="1">
    <source>
        <dbReference type="SAM" id="SignalP"/>
    </source>
</evidence>
<dbReference type="AlphaFoldDB" id="A0A7W9YJQ7"/>
<sequence>MSRLTIASRRIAIAVAGSAMGAVMAASLMTAPAQAAPTAAERAETAGQEGAAQQCREVLGIPYKASRTRVSAPARTDFCAGWHIYVELQRSRWSGWQTMDSRSWRGDALHTLTTTCSGTHNYRLRMTKRPPSGATQVRTGREVRLSCPG</sequence>
<evidence type="ECO:0000313" key="2">
    <source>
        <dbReference type="EMBL" id="MBB6173439.1"/>
    </source>
</evidence>
<protein>
    <recommendedName>
        <fullName evidence="4">Secreted protein</fullName>
    </recommendedName>
</protein>
<comment type="caution">
    <text evidence="2">The sequence shown here is derived from an EMBL/GenBank/DDBJ whole genome shotgun (WGS) entry which is preliminary data.</text>
</comment>
<dbReference type="PROSITE" id="PS51318">
    <property type="entry name" value="TAT"/>
    <property type="match status" value="1"/>
</dbReference>
<keyword evidence="3" id="KW-1185">Reference proteome</keyword>